<evidence type="ECO:0000256" key="4">
    <source>
        <dbReference type="ARBA" id="ARBA00023163"/>
    </source>
</evidence>
<keyword evidence="4" id="KW-0804">Transcription</keyword>
<evidence type="ECO:0000259" key="6">
    <source>
        <dbReference type="PROSITE" id="PS50863"/>
    </source>
</evidence>
<dbReference type="InterPro" id="IPR003340">
    <property type="entry name" value="B3_DNA-bd"/>
</dbReference>
<protein>
    <submittedName>
        <fullName evidence="8">B3 domain-containing transcription factor VRN1-like</fullName>
    </submittedName>
</protein>
<dbReference type="RefSeq" id="XP_056695829.1">
    <property type="nucleotide sequence ID" value="XM_056839851.1"/>
</dbReference>
<sequence length="449" mass="52140">MEGDRFSAGLLQSRFFKILLKPRLDLQIFEIPKEFMKTHGDVLPNVIYLHIPTGKKWQFNLVRENGKAFLQKGWPEFVEFYSLFHGHCLMFKYRGDSRFDVVIFDMSASEIDYPPFGPETCRENPPKRRKTFDLTKLSTSKKGKEGIQTIVNDKLIIAKGSRLSPEENKSVQAYADQCENPLFAIKMQPSFVEHHYSVTIPNEYVEKYLDKERLFNHEFNLQTVDTGKTWPVKMVADKKNVKLRSGWKCFVLYNKLKVDDVCLFELINKHEFRVRVFVFGGVKDMGKAEANEAKGAPTKEQTSMDNKVILARGCSFTIEEIKRVRAYASQCKKSKHPLFVTKMQPSFVEYHFTLSIPKEFEKKYLHTKNGHLIGWKFSLKTNTGRKIWPVTISNTCNQTRLKAGWKTFAIDNKLKVDDICAFELINKQEFQVGILRVGNAKENRRESDN</sequence>
<accession>A0ABM3RJP7</accession>
<feature type="domain" description="TF-B3" evidence="6">
    <location>
        <begin position="31"/>
        <end position="107"/>
    </location>
</feature>
<reference evidence="8" key="2">
    <citation type="submission" date="2025-08" db="UniProtKB">
        <authorList>
            <consortium name="RefSeq"/>
        </authorList>
    </citation>
    <scope>IDENTIFICATION</scope>
    <source>
        <tissue evidence="8">Leaf</tissue>
    </source>
</reference>
<dbReference type="Pfam" id="PF02362">
    <property type="entry name" value="B3"/>
    <property type="match status" value="3"/>
</dbReference>
<dbReference type="PANTHER" id="PTHR31391:SF165">
    <property type="entry name" value="B3 DOMAIN-CONTAINING PROTEIN LOC_OS12G40080-LIKE"/>
    <property type="match status" value="1"/>
</dbReference>
<keyword evidence="5" id="KW-0539">Nucleus</keyword>
<evidence type="ECO:0000256" key="1">
    <source>
        <dbReference type="ARBA" id="ARBA00004123"/>
    </source>
</evidence>
<evidence type="ECO:0000256" key="5">
    <source>
        <dbReference type="ARBA" id="ARBA00023242"/>
    </source>
</evidence>
<keyword evidence="3" id="KW-0238">DNA-binding</keyword>
<dbReference type="PANTHER" id="PTHR31391">
    <property type="entry name" value="B3 DOMAIN-CONTAINING PROTEIN OS11G0197600-RELATED"/>
    <property type="match status" value="1"/>
</dbReference>
<comment type="subcellular location">
    <subcellularLocation>
        <location evidence="1">Nucleus</location>
    </subcellularLocation>
</comment>
<gene>
    <name evidence="8" type="primary">LOC130470207</name>
</gene>
<keyword evidence="7" id="KW-1185">Reference proteome</keyword>
<organism evidence="7 8">
    <name type="scientific">Spinacia oleracea</name>
    <name type="common">Spinach</name>
    <dbReference type="NCBI Taxonomy" id="3562"/>
    <lineage>
        <taxon>Eukaryota</taxon>
        <taxon>Viridiplantae</taxon>
        <taxon>Streptophyta</taxon>
        <taxon>Embryophyta</taxon>
        <taxon>Tracheophyta</taxon>
        <taxon>Spermatophyta</taxon>
        <taxon>Magnoliopsida</taxon>
        <taxon>eudicotyledons</taxon>
        <taxon>Gunneridae</taxon>
        <taxon>Pentapetalae</taxon>
        <taxon>Caryophyllales</taxon>
        <taxon>Chenopodiaceae</taxon>
        <taxon>Chenopodioideae</taxon>
        <taxon>Anserineae</taxon>
        <taxon>Spinacia</taxon>
    </lineage>
</organism>
<evidence type="ECO:0000256" key="2">
    <source>
        <dbReference type="ARBA" id="ARBA00023015"/>
    </source>
</evidence>
<name>A0ABM3RJP7_SPIOL</name>
<reference evidence="7" key="1">
    <citation type="journal article" date="2021" name="Nat. Commun.">
        <title>Genomic analyses provide insights into spinach domestication and the genetic basis of agronomic traits.</title>
        <authorList>
            <person name="Cai X."/>
            <person name="Sun X."/>
            <person name="Xu C."/>
            <person name="Sun H."/>
            <person name="Wang X."/>
            <person name="Ge C."/>
            <person name="Zhang Z."/>
            <person name="Wang Q."/>
            <person name="Fei Z."/>
            <person name="Jiao C."/>
            <person name="Wang Q."/>
        </authorList>
    </citation>
    <scope>NUCLEOTIDE SEQUENCE [LARGE SCALE GENOMIC DNA]</scope>
    <source>
        <strain evidence="7">cv. Varoflay</strain>
    </source>
</reference>
<dbReference type="InterPro" id="IPR044837">
    <property type="entry name" value="REM16-like"/>
</dbReference>
<dbReference type="GeneID" id="130470207"/>
<dbReference type="SUPFAM" id="SSF101936">
    <property type="entry name" value="DNA-binding pseudobarrel domain"/>
    <property type="match status" value="3"/>
</dbReference>
<dbReference type="CDD" id="cd10017">
    <property type="entry name" value="B3_DNA"/>
    <property type="match status" value="3"/>
</dbReference>
<proteinExistence type="predicted"/>
<dbReference type="SMART" id="SM01019">
    <property type="entry name" value="B3"/>
    <property type="match status" value="3"/>
</dbReference>
<dbReference type="Gene3D" id="2.40.330.10">
    <property type="entry name" value="DNA-binding pseudobarrel domain"/>
    <property type="match status" value="3"/>
</dbReference>
<evidence type="ECO:0000256" key="3">
    <source>
        <dbReference type="ARBA" id="ARBA00023125"/>
    </source>
</evidence>
<dbReference type="PROSITE" id="PS50863">
    <property type="entry name" value="B3"/>
    <property type="match status" value="3"/>
</dbReference>
<evidence type="ECO:0000313" key="8">
    <source>
        <dbReference type="RefSeq" id="XP_056695829.1"/>
    </source>
</evidence>
<keyword evidence="2" id="KW-0805">Transcription regulation</keyword>
<dbReference type="Proteomes" id="UP000813463">
    <property type="component" value="Chromosome 3"/>
</dbReference>
<evidence type="ECO:0000313" key="7">
    <source>
        <dbReference type="Proteomes" id="UP000813463"/>
    </source>
</evidence>
<feature type="domain" description="TF-B3" evidence="6">
    <location>
        <begin position="339"/>
        <end position="438"/>
    </location>
</feature>
<feature type="domain" description="TF-B3" evidence="6">
    <location>
        <begin position="183"/>
        <end position="280"/>
    </location>
</feature>
<dbReference type="InterPro" id="IPR015300">
    <property type="entry name" value="DNA-bd_pseudobarrel_sf"/>
</dbReference>